<comment type="caution">
    <text evidence="2">The sequence shown here is derived from an EMBL/GenBank/DDBJ whole genome shotgun (WGS) entry which is preliminary data.</text>
</comment>
<feature type="compositionally biased region" description="Basic and acidic residues" evidence="1">
    <location>
        <begin position="202"/>
        <end position="215"/>
    </location>
</feature>
<organism evidence="2 3">
    <name type="scientific">Nocardioides thalensis</name>
    <dbReference type="NCBI Taxonomy" id="1914755"/>
    <lineage>
        <taxon>Bacteria</taxon>
        <taxon>Bacillati</taxon>
        <taxon>Actinomycetota</taxon>
        <taxon>Actinomycetes</taxon>
        <taxon>Propionibacteriales</taxon>
        <taxon>Nocardioidaceae</taxon>
        <taxon>Nocardioides</taxon>
    </lineage>
</organism>
<evidence type="ECO:0000313" key="3">
    <source>
        <dbReference type="Proteomes" id="UP000530424"/>
    </source>
</evidence>
<dbReference type="AlphaFoldDB" id="A0A853C7G1"/>
<sequence>MAKKRKAFVHVGLAGIGDIIEPALVQHRDALVELGVTVLPKTTDESFRAAVEILRDHKGWGFKRKEVEGQWADLCRRAHKGRTAVVFSQPLLARAEPEQIDLLLDGLAGFEIHVVVTTCPQEPDADLAAVTKRWGAAVRKPERLHVVELDEADGCAAWKAFGRTVGFGTASLQLDDVPRPVGARPLSSLDEARREIERLTRRNESLEHRLEETDRKRRKLKKKLSKVA</sequence>
<feature type="region of interest" description="Disordered" evidence="1">
    <location>
        <begin position="202"/>
        <end position="228"/>
    </location>
</feature>
<name>A0A853C7G1_9ACTN</name>
<evidence type="ECO:0000313" key="2">
    <source>
        <dbReference type="EMBL" id="NYJ03091.1"/>
    </source>
</evidence>
<evidence type="ECO:0000256" key="1">
    <source>
        <dbReference type="SAM" id="MobiDB-lite"/>
    </source>
</evidence>
<keyword evidence="3" id="KW-1185">Reference proteome</keyword>
<dbReference type="Proteomes" id="UP000530424">
    <property type="component" value="Unassembled WGS sequence"/>
</dbReference>
<gene>
    <name evidence="2" type="ORF">HNR19_003789</name>
</gene>
<feature type="compositionally biased region" description="Basic residues" evidence="1">
    <location>
        <begin position="216"/>
        <end position="228"/>
    </location>
</feature>
<protein>
    <submittedName>
        <fullName evidence="2">Uncharacterized protein</fullName>
    </submittedName>
</protein>
<dbReference type="EMBL" id="JACCFP010000001">
    <property type="protein sequence ID" value="NYJ03091.1"/>
    <property type="molecule type" value="Genomic_DNA"/>
</dbReference>
<dbReference type="RefSeq" id="WP_179669379.1">
    <property type="nucleotide sequence ID" value="NZ_JACCFP010000001.1"/>
</dbReference>
<proteinExistence type="predicted"/>
<reference evidence="2 3" key="1">
    <citation type="submission" date="2020-07" db="EMBL/GenBank/DDBJ databases">
        <title>Sequencing the genomes of 1000 actinobacteria strains.</title>
        <authorList>
            <person name="Klenk H.-P."/>
        </authorList>
    </citation>
    <scope>NUCLEOTIDE SEQUENCE [LARGE SCALE GENOMIC DNA]</scope>
    <source>
        <strain evidence="2 3">DSM 103833</strain>
    </source>
</reference>
<accession>A0A853C7G1</accession>